<feature type="compositionally biased region" description="Basic and acidic residues" evidence="1">
    <location>
        <begin position="20"/>
        <end position="32"/>
    </location>
</feature>
<evidence type="ECO:0000313" key="3">
    <source>
        <dbReference type="EMBL" id="PPQ96059.1"/>
    </source>
</evidence>
<protein>
    <recommendedName>
        <fullName evidence="2">Heterokaryon incompatibility domain-containing protein</fullName>
    </recommendedName>
</protein>
<proteinExistence type="predicted"/>
<dbReference type="Proteomes" id="UP000284706">
    <property type="component" value="Unassembled WGS sequence"/>
</dbReference>
<dbReference type="PANTHER" id="PTHR33112:SF16">
    <property type="entry name" value="HETEROKARYON INCOMPATIBILITY DOMAIN-CONTAINING PROTEIN"/>
    <property type="match status" value="1"/>
</dbReference>
<reference evidence="3 4" key="1">
    <citation type="journal article" date="2018" name="Evol. Lett.">
        <title>Horizontal gene cluster transfer increased hallucinogenic mushroom diversity.</title>
        <authorList>
            <person name="Reynolds H.T."/>
            <person name="Vijayakumar V."/>
            <person name="Gluck-Thaler E."/>
            <person name="Korotkin H.B."/>
            <person name="Matheny P.B."/>
            <person name="Slot J.C."/>
        </authorList>
    </citation>
    <scope>NUCLEOTIDE SEQUENCE [LARGE SCALE GENOMIC DNA]</scope>
    <source>
        <strain evidence="3 4">SRW20</strain>
    </source>
</reference>
<gene>
    <name evidence="3" type="ORF">CVT26_004691</name>
</gene>
<dbReference type="PANTHER" id="PTHR33112">
    <property type="entry name" value="DOMAIN PROTEIN, PUTATIVE-RELATED"/>
    <property type="match status" value="1"/>
</dbReference>
<feature type="domain" description="Heterokaryon incompatibility" evidence="2">
    <location>
        <begin position="252"/>
        <end position="407"/>
    </location>
</feature>
<organism evidence="3 4">
    <name type="scientific">Gymnopilus dilepis</name>
    <dbReference type="NCBI Taxonomy" id="231916"/>
    <lineage>
        <taxon>Eukaryota</taxon>
        <taxon>Fungi</taxon>
        <taxon>Dikarya</taxon>
        <taxon>Basidiomycota</taxon>
        <taxon>Agaricomycotina</taxon>
        <taxon>Agaricomycetes</taxon>
        <taxon>Agaricomycetidae</taxon>
        <taxon>Agaricales</taxon>
        <taxon>Agaricineae</taxon>
        <taxon>Hymenogastraceae</taxon>
        <taxon>Gymnopilus</taxon>
    </lineage>
</organism>
<dbReference type="STRING" id="231916.A0A409XZB0"/>
<dbReference type="AlphaFoldDB" id="A0A409XZB0"/>
<dbReference type="EMBL" id="NHYE01001397">
    <property type="protein sequence ID" value="PPQ96059.1"/>
    <property type="molecule type" value="Genomic_DNA"/>
</dbReference>
<dbReference type="Pfam" id="PF06985">
    <property type="entry name" value="HET"/>
    <property type="match status" value="1"/>
</dbReference>
<comment type="caution">
    <text evidence="3">The sequence shown here is derived from an EMBL/GenBank/DDBJ whole genome shotgun (WGS) entry which is preliminary data.</text>
</comment>
<keyword evidence="4" id="KW-1185">Reference proteome</keyword>
<accession>A0A409XZB0</accession>
<evidence type="ECO:0000259" key="2">
    <source>
        <dbReference type="Pfam" id="PF06985"/>
    </source>
</evidence>
<sequence length="761" mass="86974">MPPPRPQIIIEDSDDWESESQGHESETEEGIKIPRLLPVPSDLAKPGDNLCSVCSQLELTPRRFVVLPSDNERVNKPDDPSIQLGLVEDIRKKAHCPFCRLILVALGGDIPSVEDGEPVIVTMSWNTDGPKPDENAPWSHIPQVRILRPYARKQNGGYVNRKGNNMFPEITMLANDAPTPSKAFLLRFIPDQIDFDIVRNWLHMCSVWHGAACDRSEMLQNQLQDPASSIPHFRLIDVVDNCIVQAPRGAKYATLSYVWGRIDPSTILRCLKENHVALAEPGSLLLPENHGRIPLTIRDAIQVTRELRLRYLWVDSLCIIQDDSGPGGSKMSAIANMDLVYGGAYLTIMAATGTDANAGLPGLRPGTRGTTQPIEEVLPELRLGFRESHLNYLNDATYFTRAWTFQEQRFTKRTLLFIGGQVVYQCRRTNAWREDVFFEERTAKFGSVASHDRDINDIGQYEGLIQSYSGLSLTFDTDIYHGFAGLARYFSTALRAELCHGIPDAYFDWFLLWYPLEVQRRRGTAPSWSWSGWYGQSWPNMWNWYTRDRAKVRKALRYRTWIIWYQRKAHDSDEFHRVWTPKTRSTTMTPRNFYGSHVRSRFPFDCSQTSPTPRTLTRAPDYIEDSHNRKPGSGFLQFWTVSATFKIDKSKSREGKPGPKNHNTRMGIFGRDRRELGVVFVEPGWGEANRKKKHEFILLCEGRDVRAENGRFDDEPGWRYKVMLIEWHGEWAERVAVGSIGKEDLDQALGDGAVWKEIVLG</sequence>
<dbReference type="InterPro" id="IPR010730">
    <property type="entry name" value="HET"/>
</dbReference>
<name>A0A409XZB0_9AGAR</name>
<dbReference type="OrthoDB" id="5125733at2759"/>
<feature type="region of interest" description="Disordered" evidence="1">
    <location>
        <begin position="1"/>
        <end position="34"/>
    </location>
</feature>
<evidence type="ECO:0000256" key="1">
    <source>
        <dbReference type="SAM" id="MobiDB-lite"/>
    </source>
</evidence>
<evidence type="ECO:0000313" key="4">
    <source>
        <dbReference type="Proteomes" id="UP000284706"/>
    </source>
</evidence>
<dbReference type="InParanoid" id="A0A409XZB0"/>